<comment type="caution">
    <text evidence="1">The sequence shown here is derived from an EMBL/GenBank/DDBJ whole genome shotgun (WGS) entry which is preliminary data.</text>
</comment>
<organism evidence="1 2">
    <name type="scientific">Leucogyrophana mollusca</name>
    <dbReference type="NCBI Taxonomy" id="85980"/>
    <lineage>
        <taxon>Eukaryota</taxon>
        <taxon>Fungi</taxon>
        <taxon>Dikarya</taxon>
        <taxon>Basidiomycota</taxon>
        <taxon>Agaricomycotina</taxon>
        <taxon>Agaricomycetes</taxon>
        <taxon>Agaricomycetidae</taxon>
        <taxon>Boletales</taxon>
        <taxon>Boletales incertae sedis</taxon>
        <taxon>Leucogyrophana</taxon>
    </lineage>
</organism>
<evidence type="ECO:0000313" key="1">
    <source>
        <dbReference type="EMBL" id="KAH7929473.1"/>
    </source>
</evidence>
<dbReference type="EMBL" id="MU266341">
    <property type="protein sequence ID" value="KAH7929473.1"/>
    <property type="molecule type" value="Genomic_DNA"/>
</dbReference>
<keyword evidence="2" id="KW-1185">Reference proteome</keyword>
<reference evidence="1" key="1">
    <citation type="journal article" date="2021" name="New Phytol.">
        <title>Evolutionary innovations through gain and loss of genes in the ectomycorrhizal Boletales.</title>
        <authorList>
            <person name="Wu G."/>
            <person name="Miyauchi S."/>
            <person name="Morin E."/>
            <person name="Kuo A."/>
            <person name="Drula E."/>
            <person name="Varga T."/>
            <person name="Kohler A."/>
            <person name="Feng B."/>
            <person name="Cao Y."/>
            <person name="Lipzen A."/>
            <person name="Daum C."/>
            <person name="Hundley H."/>
            <person name="Pangilinan J."/>
            <person name="Johnson J."/>
            <person name="Barry K."/>
            <person name="LaButti K."/>
            <person name="Ng V."/>
            <person name="Ahrendt S."/>
            <person name="Min B."/>
            <person name="Choi I.G."/>
            <person name="Park H."/>
            <person name="Plett J.M."/>
            <person name="Magnuson J."/>
            <person name="Spatafora J.W."/>
            <person name="Nagy L.G."/>
            <person name="Henrissat B."/>
            <person name="Grigoriev I.V."/>
            <person name="Yang Z.L."/>
            <person name="Xu J."/>
            <person name="Martin F.M."/>
        </authorList>
    </citation>
    <scope>NUCLEOTIDE SEQUENCE</scope>
    <source>
        <strain evidence="1">KUC20120723A-06</strain>
    </source>
</reference>
<proteinExistence type="predicted"/>
<protein>
    <submittedName>
        <fullName evidence="1">Uncharacterized protein</fullName>
    </submittedName>
</protein>
<name>A0ACB8BX99_9AGAM</name>
<evidence type="ECO:0000313" key="2">
    <source>
        <dbReference type="Proteomes" id="UP000790709"/>
    </source>
</evidence>
<accession>A0ACB8BX99</accession>
<dbReference type="Proteomes" id="UP000790709">
    <property type="component" value="Unassembled WGS sequence"/>
</dbReference>
<gene>
    <name evidence="1" type="ORF">BV22DRAFT_128142</name>
</gene>
<sequence>MSDHYIPPPPTYELSQQGHDQKIPDQFQASLASLVISKTQISKVEEEEEEECDEGNEAPGSKDSQSKGALVQPLRINKRFPSGNGAQRLSRPLPPNPADAQTYSRQVSLSNRRTGHFPEDKRHDDYRYRPPPLASGPSYGHYASGSVPPSPLSSPTRASYDPPPSFYQPSRPPGPYQPTEQAPAFYPRTSLYGSQDSLSASTPSNRNTSTRVYFDPSVAYSSRLNQRWADVDEPRAVNPASLYSSAVSSHLHPSSAASTGTVPSSRQSYSGTKNRLSTQSRSSFAENVVLPDRPSSPTSSIQSYASYPSYPTQPLQTVTYPPRPRSSNGRWASTESDFTKDLYRS</sequence>